<dbReference type="GO" id="GO:0042393">
    <property type="term" value="F:histone binding"/>
    <property type="evidence" value="ECO:0007669"/>
    <property type="project" value="TreeGrafter"/>
</dbReference>
<dbReference type="Pfam" id="PF00385">
    <property type="entry name" value="Chromo"/>
    <property type="match status" value="2"/>
</dbReference>
<evidence type="ECO:0000259" key="12">
    <source>
        <dbReference type="PROSITE" id="PS50013"/>
    </source>
</evidence>
<dbReference type="SUPFAM" id="SSF52540">
    <property type="entry name" value="P-loop containing nucleoside triphosphate hydrolases"/>
    <property type="match status" value="2"/>
</dbReference>
<accession>A0A8T0ISB2</accession>
<feature type="region of interest" description="Disordered" evidence="11">
    <location>
        <begin position="1"/>
        <end position="345"/>
    </location>
</feature>
<feature type="compositionally biased region" description="Polar residues" evidence="11">
    <location>
        <begin position="1383"/>
        <end position="1404"/>
    </location>
</feature>
<feature type="compositionally biased region" description="Polar residues" evidence="11">
    <location>
        <begin position="87"/>
        <end position="98"/>
    </location>
</feature>
<feature type="compositionally biased region" description="Polar residues" evidence="11">
    <location>
        <begin position="1446"/>
        <end position="1484"/>
    </location>
</feature>
<gene>
    <name evidence="16" type="ORF">KC19_2G060100</name>
</gene>
<dbReference type="InterPro" id="IPR023780">
    <property type="entry name" value="Chromo_domain"/>
</dbReference>
<feature type="compositionally biased region" description="Acidic residues" evidence="11">
    <location>
        <begin position="118"/>
        <end position="129"/>
    </location>
</feature>
<dbReference type="InterPro" id="IPR011011">
    <property type="entry name" value="Znf_FYVE_PHD"/>
</dbReference>
<dbReference type="GO" id="GO:0008270">
    <property type="term" value="F:zinc ion binding"/>
    <property type="evidence" value="ECO:0007669"/>
    <property type="project" value="UniProtKB-KW"/>
</dbReference>
<keyword evidence="9" id="KW-0539">Nucleus</keyword>
<keyword evidence="7" id="KW-0862">Zinc</keyword>
<feature type="compositionally biased region" description="Basic and acidic residues" evidence="11">
    <location>
        <begin position="292"/>
        <end position="302"/>
    </location>
</feature>
<feature type="compositionally biased region" description="Polar residues" evidence="11">
    <location>
        <begin position="1503"/>
        <end position="1514"/>
    </location>
</feature>
<dbReference type="InterPro" id="IPR019786">
    <property type="entry name" value="Zinc_finger_PHD-type_CS"/>
</dbReference>
<dbReference type="PROSITE" id="PS51192">
    <property type="entry name" value="HELICASE_ATP_BIND_1"/>
    <property type="match status" value="1"/>
</dbReference>
<feature type="domain" description="Chromo" evidence="12">
    <location>
        <begin position="503"/>
        <end position="580"/>
    </location>
</feature>
<feature type="compositionally biased region" description="Low complexity" evidence="11">
    <location>
        <begin position="1259"/>
        <end position="1271"/>
    </location>
</feature>
<proteinExistence type="predicted"/>
<evidence type="ECO:0000256" key="9">
    <source>
        <dbReference type="ARBA" id="ARBA00023242"/>
    </source>
</evidence>
<dbReference type="GO" id="GO:0003677">
    <property type="term" value="F:DNA binding"/>
    <property type="evidence" value="ECO:0007669"/>
    <property type="project" value="TreeGrafter"/>
</dbReference>
<dbReference type="InterPro" id="IPR001650">
    <property type="entry name" value="Helicase_C-like"/>
</dbReference>
<dbReference type="Pfam" id="PF00271">
    <property type="entry name" value="Helicase_C"/>
    <property type="match status" value="1"/>
</dbReference>
<dbReference type="InterPro" id="IPR027417">
    <property type="entry name" value="P-loop_NTPase"/>
</dbReference>
<feature type="compositionally biased region" description="Acidic residues" evidence="11">
    <location>
        <begin position="196"/>
        <end position="208"/>
    </location>
</feature>
<dbReference type="SMART" id="SM00298">
    <property type="entry name" value="CHROMO"/>
    <property type="match status" value="2"/>
</dbReference>
<dbReference type="Gene3D" id="2.40.50.40">
    <property type="match status" value="2"/>
</dbReference>
<dbReference type="SUPFAM" id="SSF57903">
    <property type="entry name" value="FYVE/PHD zinc finger"/>
    <property type="match status" value="1"/>
</dbReference>
<name>A0A8T0ISB2_CERPU</name>
<sequence length="1868" mass="205168">MSEQVKDGRSNRLRRTVKQERYDDGDANPEGNEPDAEAGGFQEAADKEHSGQKGTKGRAGIKRNSRAGKGRKEVQTEDDRGVHSSEESAQPTSDSAQPKNAKRSRRTKRGMSYREETNSEDENSEEVSGEAEKATLKEKRGQKAKQSTGRARRVAESKGNVGVRSRLTRSAKNSGNSAQPKSRKNSRGLRRVKEEEMSEEEGSDEESSEAGGSDCPMSGSSDDSGRGKNAKAATRTRLSKRKSDESDHGFEKKVRRRGCGPGDSGPRDGTRSSVKAQSESDEDFVIEGNDDSMSRSEDLKDMSDDENNEASGDSSSREDVKPKVSQKGKGREKKEKLPEDGDSSDEEICSVCEFAGAADLMLLCDGENCEQAFHSFCLKFPLQTIPEGDWLCPLCLHEMRSKEITGTAVKRTAKLRAKLIPSLKKVEAIFGFREDPAVIEDDNQKERKRQYLVKWCSLSHRHDTWVPEEWLLFADRSRLATYQRKSSIGAGEELSDERRPEWVQIDRVIACRDQDSQCITSLPAAGEAQGLSSSKREYLVKWTNIEYNGSTWEEENNDADMQEAIAKFIERHELAERRACTTQTDRAVAPAITEQPKYISGGVLHGYQLQGLKWLLSNYQQRKSVILADEMGLGKTIQAVSFIMALKHENISNKPVLVIGPKSTLVGWEQEFRQWGTDLNSVIYQGEKESRTMIRNNEFYTKGKIPLFDVLVTSYDLAMLDNSLLAKFDWSCIIVDEGHRVKNTRSKLGILLRRQTADFRLLLTGTPVQNTLTELFALLHFLDPSEFPDPERSAQEFAQVDALSGAGSKGEGGVEQQISRLHELLAPRMLRRLKADVMQGMIPGKKYVEVMCALTPYQRHLYGAILKKNYKQLNRGNTTGKKRSLNFILMDLKMVCNHPYLFPGKEPDHGDADELFRLLVTASGKLQFLEKLLPKLKEGGHRVLLFSQMTIMLDILEDFLSHLNLKFCRIDGTTVASERQKQIAEFNSANSDLFIFLISTRAGGLGINLPSADTVIIYDPDFNPFVDLQAQARAHRIGQENVVLVYQLITKCSVEEKIIERSRQKLAMENLVMSKDAKDTAADVNTLLLHGARKVLEEHDVEATSVKWTNENIQSLLSRDISETKDVKEGGAGYLGAVQEPGGVLGVHSVDKSPLKTGREWDDLLGKFAEQDMEAEDAKLGRGKRQRRKIQYNFAPNINANEDEDEGQDGKEDDPSCSGEASSLSESDSDVSLDDEKGRGVRGPYLSKVKSMKEEQGVSSSIPQQYPGQGPSQPPTSNPPIFTAPLASPKHSQPSQVGPLSYLPSYPNQSSLTQPTYRSPPPWPTASPPPTKLTAVSSSSQSPGVSHSYFTAPHPLAGNDISASPGSLQGSKPYWEYSAPRTHGSSMPSISTSQAYQTLKSPLSSPREHPNPIRNQVHGAPMPYQTSASHNFSELVSPKGLKVTPSPKSMQQGKSPNVLNPLKVTTTSRSVQQGTRPPITSSGPTAVLEFDGKHLSSPLGPGKTSSNSGSNLTQFPMPKSHSIPFQCDKRAVDVMQDGGTVQGGFLHQLKEQPCPADYLSFAEVLRRTGSQLSGSQVSPTLNVLQDAKGLSLGDVLRQTGSPLSTSQASPASHSFRDAKDLSLEDVLRQTGSTLSASKHFLTTGTPSQLYEETKNMSLEDVLRRTGATNMRIEDVYKRTGSTAPGTQSQLLQDSTNLSLEEVLRQTGSKLIAPKKDMLPKPPVLPKNAPKLLEPLGDLNLKESSSTESRQAKSAALRPSSEISLDTKSTSSDAVSQQSIATRTGTKEAVSLGAKSKSSGEVSPRSGPPFFGTKQVVSSRNPSENFPEPQLTLSNQSHVLRPKVEAEREVPEIGGRSAGSTCRPASGNS</sequence>
<dbReference type="InterPro" id="IPR000953">
    <property type="entry name" value="Chromo/chromo_shadow_dom"/>
</dbReference>
<dbReference type="InterPro" id="IPR016197">
    <property type="entry name" value="Chromo-like_dom_sf"/>
</dbReference>
<dbReference type="PANTHER" id="PTHR45623:SF33">
    <property type="entry name" value="OS01G0881000 PROTEIN"/>
    <property type="match status" value="1"/>
</dbReference>
<feature type="compositionally biased region" description="Polar residues" evidence="11">
    <location>
        <begin position="1306"/>
        <end position="1317"/>
    </location>
</feature>
<feature type="region of interest" description="Disordered" evidence="11">
    <location>
        <begin position="1177"/>
        <end position="1515"/>
    </location>
</feature>
<dbReference type="SMART" id="SM00490">
    <property type="entry name" value="HELICc"/>
    <property type="match status" value="1"/>
</dbReference>
<evidence type="ECO:0000256" key="10">
    <source>
        <dbReference type="PROSITE-ProRule" id="PRU00146"/>
    </source>
</evidence>
<dbReference type="PROSITE" id="PS51194">
    <property type="entry name" value="HELICASE_CTER"/>
    <property type="match status" value="1"/>
</dbReference>
<keyword evidence="8" id="KW-0067">ATP-binding</keyword>
<feature type="domain" description="PHD-type" evidence="13">
    <location>
        <begin position="346"/>
        <end position="398"/>
    </location>
</feature>
<dbReference type="EMBL" id="CM026422">
    <property type="protein sequence ID" value="KAG0586052.1"/>
    <property type="molecule type" value="Genomic_DNA"/>
</dbReference>
<dbReference type="SMART" id="SM00487">
    <property type="entry name" value="DEXDc"/>
    <property type="match status" value="1"/>
</dbReference>
<dbReference type="Pfam" id="PF00176">
    <property type="entry name" value="SNF2-rel_dom"/>
    <property type="match status" value="1"/>
</dbReference>
<comment type="subcellular location">
    <subcellularLocation>
        <location evidence="1">Nucleus</location>
    </subcellularLocation>
</comment>
<dbReference type="GO" id="GO:0000785">
    <property type="term" value="C:chromatin"/>
    <property type="evidence" value="ECO:0007669"/>
    <property type="project" value="TreeGrafter"/>
</dbReference>
<dbReference type="SUPFAM" id="SSF54160">
    <property type="entry name" value="Chromo domain-like"/>
    <property type="match status" value="2"/>
</dbReference>
<dbReference type="InterPro" id="IPR013083">
    <property type="entry name" value="Znf_RING/FYVE/PHD"/>
</dbReference>
<evidence type="ECO:0000259" key="13">
    <source>
        <dbReference type="PROSITE" id="PS50016"/>
    </source>
</evidence>
<feature type="compositionally biased region" description="Polar residues" evidence="11">
    <location>
        <begin position="1814"/>
        <end position="1823"/>
    </location>
</feature>
<evidence type="ECO:0000256" key="2">
    <source>
        <dbReference type="ARBA" id="ARBA00022723"/>
    </source>
</evidence>
<feature type="compositionally biased region" description="Polar residues" evidence="11">
    <location>
        <begin position="1424"/>
        <end position="1434"/>
    </location>
</feature>
<keyword evidence="3" id="KW-0677">Repeat</keyword>
<dbReference type="Gene3D" id="3.40.50.10810">
    <property type="entry name" value="Tandem AAA-ATPase domain"/>
    <property type="match status" value="1"/>
</dbReference>
<feature type="compositionally biased region" description="Basic residues" evidence="11">
    <location>
        <begin position="100"/>
        <end position="111"/>
    </location>
</feature>
<evidence type="ECO:0000256" key="6">
    <source>
        <dbReference type="ARBA" id="ARBA00022801"/>
    </source>
</evidence>
<dbReference type="GO" id="GO:0016887">
    <property type="term" value="F:ATP hydrolysis activity"/>
    <property type="evidence" value="ECO:0007669"/>
    <property type="project" value="TreeGrafter"/>
</dbReference>
<feature type="compositionally biased region" description="Basic residues" evidence="11">
    <location>
        <begin position="1181"/>
        <end position="1190"/>
    </location>
</feature>
<evidence type="ECO:0000256" key="11">
    <source>
        <dbReference type="SAM" id="MobiDB-lite"/>
    </source>
</evidence>
<dbReference type="PROSITE" id="PS01359">
    <property type="entry name" value="ZF_PHD_1"/>
    <property type="match status" value="1"/>
</dbReference>
<reference evidence="16" key="1">
    <citation type="submission" date="2020-06" db="EMBL/GenBank/DDBJ databases">
        <title>WGS assembly of Ceratodon purpureus strain R40.</title>
        <authorList>
            <person name="Carey S.B."/>
            <person name="Jenkins J."/>
            <person name="Shu S."/>
            <person name="Lovell J.T."/>
            <person name="Sreedasyam A."/>
            <person name="Maumus F."/>
            <person name="Tiley G.P."/>
            <person name="Fernandez-Pozo N."/>
            <person name="Barry K."/>
            <person name="Chen C."/>
            <person name="Wang M."/>
            <person name="Lipzen A."/>
            <person name="Daum C."/>
            <person name="Saski C.A."/>
            <person name="Payton A.C."/>
            <person name="Mcbreen J.C."/>
            <person name="Conrad R.E."/>
            <person name="Kollar L.M."/>
            <person name="Olsson S."/>
            <person name="Huttunen S."/>
            <person name="Landis J.B."/>
            <person name="Wickett N.J."/>
            <person name="Johnson M.G."/>
            <person name="Rensing S.A."/>
            <person name="Grimwood J."/>
            <person name="Schmutz J."/>
            <person name="Mcdaniel S.F."/>
        </authorList>
    </citation>
    <scope>NUCLEOTIDE SEQUENCE</scope>
    <source>
        <strain evidence="16">R40</strain>
    </source>
</reference>
<dbReference type="InterPro" id="IPR019787">
    <property type="entry name" value="Znf_PHD-finger"/>
</dbReference>
<dbReference type="InterPro" id="IPR038718">
    <property type="entry name" value="SNF2-like_sf"/>
</dbReference>
<dbReference type="GO" id="GO:0003682">
    <property type="term" value="F:chromatin binding"/>
    <property type="evidence" value="ECO:0007669"/>
    <property type="project" value="TreeGrafter"/>
</dbReference>
<protein>
    <submittedName>
        <fullName evidence="16">Uncharacterized protein</fullName>
    </submittedName>
</protein>
<evidence type="ECO:0000256" key="5">
    <source>
        <dbReference type="ARBA" id="ARBA00022771"/>
    </source>
</evidence>
<dbReference type="InterPro" id="IPR000330">
    <property type="entry name" value="SNF2_N"/>
</dbReference>
<dbReference type="PANTHER" id="PTHR45623">
    <property type="entry name" value="CHROMODOMAIN-HELICASE-DNA-BINDING PROTEIN 3-RELATED-RELATED"/>
    <property type="match status" value="1"/>
</dbReference>
<feature type="domain" description="Helicase ATP-binding" evidence="14">
    <location>
        <begin position="616"/>
        <end position="785"/>
    </location>
</feature>
<feature type="compositionally biased region" description="Acidic residues" evidence="11">
    <location>
        <begin position="25"/>
        <end position="36"/>
    </location>
</feature>
<keyword evidence="6" id="KW-0378">Hydrolase</keyword>
<evidence type="ECO:0000256" key="4">
    <source>
        <dbReference type="ARBA" id="ARBA00022741"/>
    </source>
</evidence>
<feature type="compositionally biased region" description="Polar residues" evidence="11">
    <location>
        <begin position="1760"/>
        <end position="1783"/>
    </location>
</feature>
<organism evidence="16 17">
    <name type="scientific">Ceratodon purpureus</name>
    <name type="common">Fire moss</name>
    <name type="synonym">Dicranum purpureum</name>
    <dbReference type="NCBI Taxonomy" id="3225"/>
    <lineage>
        <taxon>Eukaryota</taxon>
        <taxon>Viridiplantae</taxon>
        <taxon>Streptophyta</taxon>
        <taxon>Embryophyta</taxon>
        <taxon>Bryophyta</taxon>
        <taxon>Bryophytina</taxon>
        <taxon>Bryopsida</taxon>
        <taxon>Dicranidae</taxon>
        <taxon>Pseudoditrichales</taxon>
        <taxon>Ditrichaceae</taxon>
        <taxon>Ceratodon</taxon>
    </lineage>
</organism>
<dbReference type="GO" id="GO:0005524">
    <property type="term" value="F:ATP binding"/>
    <property type="evidence" value="ECO:0007669"/>
    <property type="project" value="UniProtKB-KW"/>
</dbReference>
<evidence type="ECO:0000259" key="14">
    <source>
        <dbReference type="PROSITE" id="PS51192"/>
    </source>
</evidence>
<keyword evidence="17" id="KW-1185">Reference proteome</keyword>
<feature type="compositionally biased region" description="Basic and acidic residues" evidence="11">
    <location>
        <begin position="70"/>
        <end position="86"/>
    </location>
</feature>
<dbReference type="Pfam" id="PF00628">
    <property type="entry name" value="PHD"/>
    <property type="match status" value="1"/>
</dbReference>
<feature type="domain" description="Chromo" evidence="12">
    <location>
        <begin position="424"/>
        <end position="485"/>
    </location>
</feature>
<feature type="compositionally biased region" description="Basic residues" evidence="11">
    <location>
        <begin position="55"/>
        <end position="69"/>
    </location>
</feature>
<feature type="compositionally biased region" description="Low complexity" evidence="11">
    <location>
        <begin position="1337"/>
        <end position="1348"/>
    </location>
</feature>
<feature type="compositionally biased region" description="Basic residues" evidence="11">
    <location>
        <begin position="181"/>
        <end position="190"/>
    </location>
</feature>
<feature type="compositionally biased region" description="Acidic residues" evidence="11">
    <location>
        <begin position="279"/>
        <end position="290"/>
    </location>
</feature>
<keyword evidence="2" id="KW-0479">Metal-binding</keyword>
<dbReference type="InterPro" id="IPR014001">
    <property type="entry name" value="Helicase_ATP-bd"/>
</dbReference>
<dbReference type="SMART" id="SM00249">
    <property type="entry name" value="PHD"/>
    <property type="match status" value="1"/>
</dbReference>
<feature type="compositionally biased region" description="Basic and acidic residues" evidence="11">
    <location>
        <begin position="241"/>
        <end position="252"/>
    </location>
</feature>
<evidence type="ECO:0000256" key="1">
    <source>
        <dbReference type="ARBA" id="ARBA00004123"/>
    </source>
</evidence>
<dbReference type="Gene3D" id="3.40.50.300">
    <property type="entry name" value="P-loop containing nucleotide triphosphate hydrolases"/>
    <property type="match status" value="1"/>
</dbReference>
<feature type="compositionally biased region" description="Basic and acidic residues" evidence="11">
    <location>
        <begin position="130"/>
        <end position="141"/>
    </location>
</feature>
<keyword evidence="4" id="KW-0547">Nucleotide-binding</keyword>
<feature type="domain" description="Helicase C-terminal" evidence="15">
    <location>
        <begin position="928"/>
        <end position="1079"/>
    </location>
</feature>
<evidence type="ECO:0000313" key="16">
    <source>
        <dbReference type="EMBL" id="KAG0586052.1"/>
    </source>
</evidence>
<evidence type="ECO:0000259" key="15">
    <source>
        <dbReference type="PROSITE" id="PS51194"/>
    </source>
</evidence>
<dbReference type="GO" id="GO:0140658">
    <property type="term" value="F:ATP-dependent chromatin remodeler activity"/>
    <property type="evidence" value="ECO:0007669"/>
    <property type="project" value="TreeGrafter"/>
</dbReference>
<keyword evidence="5 10" id="KW-0863">Zinc-finger</keyword>
<comment type="caution">
    <text evidence="16">The sequence shown here is derived from an EMBL/GenBank/DDBJ whole genome shotgun (WGS) entry which is preliminary data.</text>
</comment>
<evidence type="ECO:0000256" key="7">
    <source>
        <dbReference type="ARBA" id="ARBA00022833"/>
    </source>
</evidence>
<dbReference type="GO" id="GO:0005634">
    <property type="term" value="C:nucleus"/>
    <property type="evidence" value="ECO:0007669"/>
    <property type="project" value="UniProtKB-SubCell"/>
</dbReference>
<dbReference type="CDD" id="cd18793">
    <property type="entry name" value="SF2_C_SNF"/>
    <property type="match status" value="1"/>
</dbReference>
<feature type="compositionally biased region" description="Basic and acidic residues" evidence="11">
    <location>
        <begin position="1841"/>
        <end position="1850"/>
    </location>
</feature>
<dbReference type="PROSITE" id="PS50016">
    <property type="entry name" value="ZF_PHD_2"/>
    <property type="match status" value="1"/>
</dbReference>
<dbReference type="Gene3D" id="3.30.40.10">
    <property type="entry name" value="Zinc/RING finger domain, C3HC4 (zinc finger)"/>
    <property type="match status" value="1"/>
</dbReference>
<feature type="compositionally biased region" description="Pro residues" evidence="11">
    <location>
        <begin position="1318"/>
        <end position="1331"/>
    </location>
</feature>
<feature type="compositionally biased region" description="Polar residues" evidence="11">
    <location>
        <begin position="1361"/>
        <end position="1370"/>
    </location>
</feature>
<dbReference type="PROSITE" id="PS50013">
    <property type="entry name" value="CHROMO_2"/>
    <property type="match status" value="2"/>
</dbReference>
<evidence type="ECO:0000256" key="8">
    <source>
        <dbReference type="ARBA" id="ARBA00022840"/>
    </source>
</evidence>
<dbReference type="Proteomes" id="UP000822688">
    <property type="component" value="Chromosome 2"/>
</dbReference>
<feature type="compositionally biased region" description="Polar residues" evidence="11">
    <location>
        <begin position="168"/>
        <end position="180"/>
    </location>
</feature>
<dbReference type="InterPro" id="IPR001965">
    <property type="entry name" value="Znf_PHD"/>
</dbReference>
<feature type="compositionally biased region" description="Basic and acidic residues" evidence="11">
    <location>
        <begin position="1"/>
        <end position="10"/>
    </location>
</feature>
<dbReference type="InterPro" id="IPR049730">
    <property type="entry name" value="SNF2/RAD54-like_C"/>
</dbReference>
<feature type="region of interest" description="Disordered" evidence="11">
    <location>
        <begin position="1710"/>
        <end position="1868"/>
    </location>
</feature>
<feature type="compositionally biased region" description="Low complexity" evidence="11">
    <location>
        <begin position="1216"/>
        <end position="1226"/>
    </location>
</feature>
<evidence type="ECO:0000256" key="3">
    <source>
        <dbReference type="ARBA" id="ARBA00022737"/>
    </source>
</evidence>
<evidence type="ECO:0000313" key="17">
    <source>
        <dbReference type="Proteomes" id="UP000822688"/>
    </source>
</evidence>